<name>A0ABS9SX51_9ACTN</name>
<evidence type="ECO:0000256" key="3">
    <source>
        <dbReference type="SAM" id="MobiDB-lite"/>
    </source>
</evidence>
<comment type="caution">
    <text evidence="5">The sequence shown here is derived from an EMBL/GenBank/DDBJ whole genome shotgun (WGS) entry which is preliminary data.</text>
</comment>
<dbReference type="SUPFAM" id="SSF53639">
    <property type="entry name" value="AraD/HMP-PK domain-like"/>
    <property type="match status" value="1"/>
</dbReference>
<keyword evidence="1" id="KW-0479">Metal-binding</keyword>
<dbReference type="InterPro" id="IPR036409">
    <property type="entry name" value="Aldolase_II/adducin_N_sf"/>
</dbReference>
<protein>
    <submittedName>
        <fullName evidence="5">Class II aldolase/adducin family protein</fullName>
    </submittedName>
</protein>
<organism evidence="5 6">
    <name type="scientific">Streptomyces marispadix</name>
    <dbReference type="NCBI Taxonomy" id="2922868"/>
    <lineage>
        <taxon>Bacteria</taxon>
        <taxon>Bacillati</taxon>
        <taxon>Actinomycetota</taxon>
        <taxon>Actinomycetes</taxon>
        <taxon>Kitasatosporales</taxon>
        <taxon>Streptomycetaceae</taxon>
        <taxon>Streptomyces</taxon>
    </lineage>
</organism>
<feature type="compositionally biased region" description="Low complexity" evidence="3">
    <location>
        <begin position="190"/>
        <end position="208"/>
    </location>
</feature>
<evidence type="ECO:0000313" key="5">
    <source>
        <dbReference type="EMBL" id="MCH6160867.1"/>
    </source>
</evidence>
<gene>
    <name evidence="5" type="ORF">MMA15_10785</name>
</gene>
<proteinExistence type="predicted"/>
<dbReference type="Pfam" id="PF00596">
    <property type="entry name" value="Aldolase_II"/>
    <property type="match status" value="1"/>
</dbReference>
<keyword evidence="2" id="KW-0456">Lyase</keyword>
<reference evidence="5" key="2">
    <citation type="journal article" date="2023" name="Int. J. Syst. Evol. Microbiol.">
        <title>Streptomyces marispadix sp. nov., isolated from marine beach sediment of the Northern Coast of Portugal.</title>
        <authorList>
            <person name="dos Santos J.D.N."/>
            <person name="Vitorino I.R."/>
            <person name="Kallscheuer N."/>
            <person name="Srivastava A."/>
            <person name="Krautwurst S."/>
            <person name="Marz M."/>
            <person name="Jogler C."/>
            <person name="Lobo Da Cunha A."/>
            <person name="Catita J."/>
            <person name="Goncalves H."/>
            <person name="Gonzalez I."/>
            <person name="Reyes F."/>
            <person name="Lage O.M."/>
        </authorList>
    </citation>
    <scope>NUCLEOTIDE SEQUENCE</scope>
    <source>
        <strain evidence="5">M600PL45_2</strain>
    </source>
</reference>
<dbReference type="Gene3D" id="3.40.225.10">
    <property type="entry name" value="Class II aldolase/adducin N-terminal domain"/>
    <property type="match status" value="1"/>
</dbReference>
<evidence type="ECO:0000256" key="2">
    <source>
        <dbReference type="ARBA" id="ARBA00023239"/>
    </source>
</evidence>
<sequence length="239" mass="25087">MSNDARELVAASSRVLAAAGHDDLIWGHSSMRDPDGRGVWIKSAEWGLDEVTPDRVQLVAFDGTVLEGGGVPHSELPIHTEIMAARPDVGGVVHTHPPHAVALAAAGLPLRPVSHAANYFVPPDVPTFAETADLVLTPALGRSLAEALGGARAVFLVNHGIVTVGESLQQATVAAVLLERACAQQLLTATAGTADPPGTEPSWSPPEESLSKREHIYHDRAVAAVWDHLVRRLPGAGAR</sequence>
<dbReference type="PANTHER" id="PTHR22789">
    <property type="entry name" value="FUCULOSE PHOSPHATE ALDOLASE"/>
    <property type="match status" value="1"/>
</dbReference>
<evidence type="ECO:0000313" key="6">
    <source>
        <dbReference type="Proteomes" id="UP001166784"/>
    </source>
</evidence>
<dbReference type="RefSeq" id="WP_241058892.1">
    <property type="nucleotide sequence ID" value="NZ_JAKWJU010000002.1"/>
</dbReference>
<dbReference type="InterPro" id="IPR001303">
    <property type="entry name" value="Aldolase_II/adducin_N"/>
</dbReference>
<dbReference type="SMART" id="SM01007">
    <property type="entry name" value="Aldolase_II"/>
    <property type="match status" value="1"/>
</dbReference>
<dbReference type="InterPro" id="IPR050197">
    <property type="entry name" value="Aldolase_class_II_sugar_metab"/>
</dbReference>
<keyword evidence="6" id="KW-1185">Reference proteome</keyword>
<reference evidence="5" key="1">
    <citation type="submission" date="2022-03" db="EMBL/GenBank/DDBJ databases">
        <authorList>
            <person name="Santos J.D.N."/>
            <person name="Kallscheuer N."/>
            <person name="Jogler C."/>
            <person name="Lage O.M."/>
        </authorList>
    </citation>
    <scope>NUCLEOTIDE SEQUENCE</scope>
    <source>
        <strain evidence="5">M600PL45_2</strain>
    </source>
</reference>
<feature type="region of interest" description="Disordered" evidence="3">
    <location>
        <begin position="190"/>
        <end position="211"/>
    </location>
</feature>
<evidence type="ECO:0000256" key="1">
    <source>
        <dbReference type="ARBA" id="ARBA00022723"/>
    </source>
</evidence>
<evidence type="ECO:0000259" key="4">
    <source>
        <dbReference type="SMART" id="SM01007"/>
    </source>
</evidence>
<dbReference type="EMBL" id="JAKWJU010000002">
    <property type="protein sequence ID" value="MCH6160867.1"/>
    <property type="molecule type" value="Genomic_DNA"/>
</dbReference>
<feature type="domain" description="Class II aldolase/adducin N-terminal" evidence="4">
    <location>
        <begin position="7"/>
        <end position="186"/>
    </location>
</feature>
<accession>A0ABS9SX51</accession>
<dbReference type="PANTHER" id="PTHR22789:SF0">
    <property type="entry name" value="3-OXO-TETRONATE 4-PHOSPHATE DECARBOXYLASE-RELATED"/>
    <property type="match status" value="1"/>
</dbReference>
<dbReference type="Proteomes" id="UP001166784">
    <property type="component" value="Unassembled WGS sequence"/>
</dbReference>